<protein>
    <submittedName>
        <fullName evidence="1">Translocation protein sec62</fullName>
    </submittedName>
</protein>
<comment type="caution">
    <text evidence="1">The sequence shown here is derived from an EMBL/GenBank/DDBJ whole genome shotgun (WGS) entry which is preliminary data.</text>
</comment>
<dbReference type="Proteomes" id="UP000095192">
    <property type="component" value="Unassembled WGS sequence"/>
</dbReference>
<reference evidence="1 2" key="1">
    <citation type="journal article" date="2016" name="BMC Genomics">
        <title>Comparative genomics reveals Cyclospora cayetanensis possesses coccidia-like metabolism and invasion components but unique surface antigens.</title>
        <authorList>
            <person name="Liu S."/>
            <person name="Wang L."/>
            <person name="Zheng H."/>
            <person name="Xu Z."/>
            <person name="Roellig D.M."/>
            <person name="Li N."/>
            <person name="Frace M.A."/>
            <person name="Tang K."/>
            <person name="Arrowood M.J."/>
            <person name="Moss D.M."/>
            <person name="Zhang L."/>
            <person name="Feng Y."/>
            <person name="Xiao L."/>
        </authorList>
    </citation>
    <scope>NUCLEOTIDE SEQUENCE [LARGE SCALE GENOMIC DNA]</scope>
    <source>
        <strain evidence="1 2">CHN_HEN01</strain>
    </source>
</reference>
<dbReference type="EMBL" id="JROU02000773">
    <property type="protein sequence ID" value="OEH78339.1"/>
    <property type="molecule type" value="Genomic_DNA"/>
</dbReference>
<sequence>MPSSAQHSSWGRGLYLRKSAQGVRQRELRVSASHRTYCASAVFGLLCIEAPSSRKQEKSLQVSADFQSGQELTATKMARTATPNWNKPLAAVMDLILNSTIKFKHAAEVGRRAVMYCRGPDLLEWVEANRELLNKKHLDALEKPIEGTADAVALCERLIRFGFLYRAQYRPRSPLDILVKEVSECSSRD</sequence>
<evidence type="ECO:0000313" key="1">
    <source>
        <dbReference type="EMBL" id="OEH78339.1"/>
    </source>
</evidence>
<evidence type="ECO:0000313" key="2">
    <source>
        <dbReference type="Proteomes" id="UP000095192"/>
    </source>
</evidence>
<proteinExistence type="predicted"/>
<dbReference type="AlphaFoldDB" id="A0A1D3D4G5"/>
<name>A0A1D3D4G5_9EIME</name>
<dbReference type="VEuPathDB" id="ToxoDB:cyc_03972"/>
<gene>
    <name evidence="1" type="ORF">cyc_03972</name>
</gene>
<dbReference type="InParanoid" id="A0A1D3D4G5"/>
<keyword evidence="2" id="KW-1185">Reference proteome</keyword>
<accession>A0A1D3D4G5</accession>
<organism evidence="1 2">
    <name type="scientific">Cyclospora cayetanensis</name>
    <dbReference type="NCBI Taxonomy" id="88456"/>
    <lineage>
        <taxon>Eukaryota</taxon>
        <taxon>Sar</taxon>
        <taxon>Alveolata</taxon>
        <taxon>Apicomplexa</taxon>
        <taxon>Conoidasida</taxon>
        <taxon>Coccidia</taxon>
        <taxon>Eucoccidiorida</taxon>
        <taxon>Eimeriorina</taxon>
        <taxon>Eimeriidae</taxon>
        <taxon>Cyclospora</taxon>
    </lineage>
</organism>